<dbReference type="GO" id="GO:0005886">
    <property type="term" value="C:plasma membrane"/>
    <property type="evidence" value="ECO:0007669"/>
    <property type="project" value="UniProtKB-SubCell"/>
</dbReference>
<dbReference type="SMART" id="SM00382">
    <property type="entry name" value="AAA"/>
    <property type="match status" value="1"/>
</dbReference>
<dbReference type="Proteomes" id="UP000886804">
    <property type="component" value="Unassembled WGS sequence"/>
</dbReference>
<dbReference type="PROSITE" id="PS00211">
    <property type="entry name" value="ABC_TRANSPORTER_1"/>
    <property type="match status" value="2"/>
</dbReference>
<keyword evidence="2" id="KW-0813">Transport</keyword>
<gene>
    <name evidence="10" type="ORF">H9716_04940</name>
</gene>
<dbReference type="InterPro" id="IPR003439">
    <property type="entry name" value="ABC_transporter-like_ATP-bd"/>
</dbReference>
<feature type="domain" description="ABC transporter" evidence="9">
    <location>
        <begin position="6"/>
        <end position="241"/>
    </location>
</feature>
<dbReference type="SUPFAM" id="SSF52540">
    <property type="entry name" value="P-loop containing nucleoside triphosphate hydrolases"/>
    <property type="match status" value="2"/>
</dbReference>
<evidence type="ECO:0000256" key="8">
    <source>
        <dbReference type="ARBA" id="ARBA00023136"/>
    </source>
</evidence>
<dbReference type="InterPro" id="IPR003593">
    <property type="entry name" value="AAA+_ATPase"/>
</dbReference>
<evidence type="ECO:0000256" key="6">
    <source>
        <dbReference type="ARBA" id="ARBA00022840"/>
    </source>
</evidence>
<keyword evidence="4" id="KW-0677">Repeat</keyword>
<dbReference type="EMBL" id="DWYS01000059">
    <property type="protein sequence ID" value="HJB07193.1"/>
    <property type="molecule type" value="Genomic_DNA"/>
</dbReference>
<dbReference type="GO" id="GO:0016887">
    <property type="term" value="F:ATP hydrolysis activity"/>
    <property type="evidence" value="ECO:0007669"/>
    <property type="project" value="InterPro"/>
</dbReference>
<proteinExistence type="predicted"/>
<dbReference type="Pfam" id="PF00005">
    <property type="entry name" value="ABC_tran"/>
    <property type="match status" value="2"/>
</dbReference>
<dbReference type="PANTHER" id="PTHR43790">
    <property type="entry name" value="CARBOHYDRATE TRANSPORT ATP-BINDING PROTEIN MG119-RELATED"/>
    <property type="match status" value="1"/>
</dbReference>
<evidence type="ECO:0000256" key="4">
    <source>
        <dbReference type="ARBA" id="ARBA00022737"/>
    </source>
</evidence>
<evidence type="ECO:0000313" key="11">
    <source>
        <dbReference type="Proteomes" id="UP000886804"/>
    </source>
</evidence>
<keyword evidence="8" id="KW-0472">Membrane</keyword>
<evidence type="ECO:0000259" key="9">
    <source>
        <dbReference type="PROSITE" id="PS50893"/>
    </source>
</evidence>
<keyword evidence="5" id="KW-0547">Nucleotide-binding</keyword>
<reference evidence="10" key="2">
    <citation type="submission" date="2021-04" db="EMBL/GenBank/DDBJ databases">
        <authorList>
            <person name="Gilroy R."/>
        </authorList>
    </citation>
    <scope>NUCLEOTIDE SEQUENCE</scope>
    <source>
        <strain evidence="10">CHK188-4685</strain>
    </source>
</reference>
<dbReference type="FunFam" id="3.40.50.300:FF:000127">
    <property type="entry name" value="Ribose import ATP-binding protein RbsA"/>
    <property type="match status" value="1"/>
</dbReference>
<dbReference type="CDD" id="cd03216">
    <property type="entry name" value="ABC_Carb_Monos_I"/>
    <property type="match status" value="1"/>
</dbReference>
<sequence>MSEYVVEMKNIVKTFGEVQAVKNGEFTLKKGEIHSLIGENGAGKSTMMKLLYGMYPIDSGEIIVKGEKMGALDPKIAINHGIGMVHQEFMLVNELTVLENIILGFEPKKGFTIDFDKARKEVKRYIDEYDMEVQLDKKISQISVGEAQRVEIIKTLMRGADVIILDEPTAVLTPQEARRLFEILNNLKEGGKSLVFISHKLNEVMEISDRISVMRQGNYMGTVEKEKTSPLDLTKRMIGREVFLDIDKSYGKAGDTILEVKDIWVPSGKETSKIRGMSLTVREGEIVGIAGIDGNGQSELVEAITGLRRVEKGSVLLNGQNITNLSPRKVRKAGLAHIPEDRNRMGLNRSMTIEDNLIAVRLDEPPFTKGKILNKKEADSYAQEMVREFDIRPADYSLPTSSLSGGNAQKVVVAREVSMKKKLLVASQPTRGVDIGAIELIRNTLERAKKEGAGVLLVSAELEEIISLSDRIIVIHEGKITGEMMASEANENNLGLLMMGGEQKRKESEAGHE</sequence>
<evidence type="ECO:0000256" key="1">
    <source>
        <dbReference type="ARBA" id="ARBA00004202"/>
    </source>
</evidence>
<comment type="caution">
    <text evidence="10">The sequence shown here is derived from an EMBL/GenBank/DDBJ whole genome shotgun (WGS) entry which is preliminary data.</text>
</comment>
<dbReference type="AlphaFoldDB" id="A0A9D2RKT0"/>
<dbReference type="PANTHER" id="PTHR43790:SF4">
    <property type="entry name" value="GUANOSINE IMPORT ATP-BINDING PROTEIN NUPO"/>
    <property type="match status" value="1"/>
</dbReference>
<evidence type="ECO:0000256" key="3">
    <source>
        <dbReference type="ARBA" id="ARBA00022475"/>
    </source>
</evidence>
<evidence type="ECO:0000313" key="10">
    <source>
        <dbReference type="EMBL" id="HJB07193.1"/>
    </source>
</evidence>
<dbReference type="InterPro" id="IPR017871">
    <property type="entry name" value="ABC_transporter-like_CS"/>
</dbReference>
<dbReference type="GO" id="GO:0005524">
    <property type="term" value="F:ATP binding"/>
    <property type="evidence" value="ECO:0007669"/>
    <property type="project" value="UniProtKB-KW"/>
</dbReference>
<evidence type="ECO:0000256" key="7">
    <source>
        <dbReference type="ARBA" id="ARBA00022967"/>
    </source>
</evidence>
<feature type="domain" description="ABC transporter" evidence="9">
    <location>
        <begin position="258"/>
        <end position="502"/>
    </location>
</feature>
<dbReference type="Gene3D" id="3.40.50.300">
    <property type="entry name" value="P-loop containing nucleotide triphosphate hydrolases"/>
    <property type="match status" value="2"/>
</dbReference>
<keyword evidence="6 10" id="KW-0067">ATP-binding</keyword>
<keyword evidence="7" id="KW-1278">Translocase</keyword>
<keyword evidence="3" id="KW-1003">Cell membrane</keyword>
<evidence type="ECO:0000256" key="5">
    <source>
        <dbReference type="ARBA" id="ARBA00022741"/>
    </source>
</evidence>
<name>A0A9D2RKT0_9FIRM</name>
<comment type="subcellular location">
    <subcellularLocation>
        <location evidence="1">Cell membrane</location>
        <topology evidence="1">Peripheral membrane protein</topology>
    </subcellularLocation>
</comment>
<dbReference type="CDD" id="cd03215">
    <property type="entry name" value="ABC_Carb_Monos_II"/>
    <property type="match status" value="1"/>
</dbReference>
<organism evidence="10 11">
    <name type="scientific">Candidatus Enterocloster faecavium</name>
    <dbReference type="NCBI Taxonomy" id="2838560"/>
    <lineage>
        <taxon>Bacteria</taxon>
        <taxon>Bacillati</taxon>
        <taxon>Bacillota</taxon>
        <taxon>Clostridia</taxon>
        <taxon>Lachnospirales</taxon>
        <taxon>Lachnospiraceae</taxon>
        <taxon>Enterocloster</taxon>
    </lineage>
</organism>
<dbReference type="PROSITE" id="PS50893">
    <property type="entry name" value="ABC_TRANSPORTER_2"/>
    <property type="match status" value="2"/>
</dbReference>
<accession>A0A9D2RKT0</accession>
<dbReference type="InterPro" id="IPR050107">
    <property type="entry name" value="ABC_carbohydrate_import_ATPase"/>
</dbReference>
<reference evidence="10" key="1">
    <citation type="journal article" date="2021" name="PeerJ">
        <title>Extensive microbial diversity within the chicken gut microbiome revealed by metagenomics and culture.</title>
        <authorList>
            <person name="Gilroy R."/>
            <person name="Ravi A."/>
            <person name="Getino M."/>
            <person name="Pursley I."/>
            <person name="Horton D.L."/>
            <person name="Alikhan N.F."/>
            <person name="Baker D."/>
            <person name="Gharbi K."/>
            <person name="Hall N."/>
            <person name="Watson M."/>
            <person name="Adriaenssens E.M."/>
            <person name="Foster-Nyarko E."/>
            <person name="Jarju S."/>
            <person name="Secka A."/>
            <person name="Antonio M."/>
            <person name="Oren A."/>
            <person name="Chaudhuri R.R."/>
            <person name="La Ragione R."/>
            <person name="Hildebrand F."/>
            <person name="Pallen M.J."/>
        </authorList>
    </citation>
    <scope>NUCLEOTIDE SEQUENCE</scope>
    <source>
        <strain evidence="10">CHK188-4685</strain>
    </source>
</reference>
<protein>
    <submittedName>
        <fullName evidence="10">ABC transporter ATP-binding protein</fullName>
    </submittedName>
</protein>
<dbReference type="InterPro" id="IPR027417">
    <property type="entry name" value="P-loop_NTPase"/>
</dbReference>
<evidence type="ECO:0000256" key="2">
    <source>
        <dbReference type="ARBA" id="ARBA00022448"/>
    </source>
</evidence>